<keyword evidence="3" id="KW-0547">Nucleotide-binding</keyword>
<organism evidence="12 13">
    <name type="scientific">Albimonas donghaensis</name>
    <dbReference type="NCBI Taxonomy" id="356660"/>
    <lineage>
        <taxon>Bacteria</taxon>
        <taxon>Pseudomonadati</taxon>
        <taxon>Pseudomonadota</taxon>
        <taxon>Alphaproteobacteria</taxon>
        <taxon>Rhodobacterales</taxon>
        <taxon>Paracoccaceae</taxon>
        <taxon>Albimonas</taxon>
    </lineage>
</organism>
<dbReference type="Pfam" id="PF00005">
    <property type="entry name" value="ABC_tran"/>
    <property type="match status" value="1"/>
</dbReference>
<proteinExistence type="predicted"/>
<keyword evidence="6" id="KW-0864">Zinc transport</keyword>
<dbReference type="OrthoDB" id="9806726at2"/>
<evidence type="ECO:0000256" key="2">
    <source>
        <dbReference type="ARBA" id="ARBA00022475"/>
    </source>
</evidence>
<evidence type="ECO:0000256" key="1">
    <source>
        <dbReference type="ARBA" id="ARBA00022448"/>
    </source>
</evidence>
<dbReference type="SMART" id="SM00382">
    <property type="entry name" value="AAA"/>
    <property type="match status" value="1"/>
</dbReference>
<evidence type="ECO:0000256" key="9">
    <source>
        <dbReference type="ARBA" id="ARBA00023136"/>
    </source>
</evidence>
<sequence>MSDADPLLETEALTLRHGGVVALRDMNFAIRPGEIVTLVGPNGSGKSSFLRALAGALKPASGRIRRRAGLRLGYVPQSLAIDPTLPLSVDRFLRLAGERSRALRDAALARAGAQGLSDRRMSGLSGGQFQRALLAHALLRRPDLLLLDEPTQGLDQPGAASFYRLVAELRDELGCAVLMVSHDLHVVMSASDRVICLNGHVCCEGAPTVVAAAPEYRALFGMGTGGALALYRHEHDHDHDPGHDHSHDLDHDHDHGPGCGHDHGHDHDPGHDHGHGHGHGRAPAPLAAGKR</sequence>
<evidence type="ECO:0000313" key="13">
    <source>
        <dbReference type="Proteomes" id="UP000199118"/>
    </source>
</evidence>
<dbReference type="GO" id="GO:0006829">
    <property type="term" value="P:zinc ion transport"/>
    <property type="evidence" value="ECO:0007669"/>
    <property type="project" value="UniProtKB-KW"/>
</dbReference>
<feature type="region of interest" description="Disordered" evidence="10">
    <location>
        <begin position="234"/>
        <end position="291"/>
    </location>
</feature>
<dbReference type="GO" id="GO:0005524">
    <property type="term" value="F:ATP binding"/>
    <property type="evidence" value="ECO:0007669"/>
    <property type="project" value="UniProtKB-KW"/>
</dbReference>
<dbReference type="PANTHER" id="PTHR42734">
    <property type="entry name" value="METAL TRANSPORT SYSTEM ATP-BINDING PROTEIN TM_0124-RELATED"/>
    <property type="match status" value="1"/>
</dbReference>
<keyword evidence="7" id="KW-1278">Translocase</keyword>
<evidence type="ECO:0000256" key="4">
    <source>
        <dbReference type="ARBA" id="ARBA00022833"/>
    </source>
</evidence>
<feature type="domain" description="ABC transporter" evidence="11">
    <location>
        <begin position="8"/>
        <end position="223"/>
    </location>
</feature>
<keyword evidence="4" id="KW-0862">Zinc</keyword>
<dbReference type="RefSeq" id="WP_092679599.1">
    <property type="nucleotide sequence ID" value="NZ_FNMZ01000001.1"/>
</dbReference>
<dbReference type="PROSITE" id="PS50893">
    <property type="entry name" value="ABC_TRANSPORTER_2"/>
    <property type="match status" value="1"/>
</dbReference>
<evidence type="ECO:0000313" key="12">
    <source>
        <dbReference type="EMBL" id="SDW27368.1"/>
    </source>
</evidence>
<name>A0A1H2S767_9RHOB</name>
<keyword evidence="13" id="KW-1185">Reference proteome</keyword>
<dbReference type="InterPro" id="IPR050153">
    <property type="entry name" value="Metal_Ion_Import_ABC"/>
</dbReference>
<keyword evidence="2" id="KW-1003">Cell membrane</keyword>
<feature type="compositionally biased region" description="Basic and acidic residues" evidence="10">
    <location>
        <begin position="234"/>
        <end position="275"/>
    </location>
</feature>
<evidence type="ECO:0000256" key="7">
    <source>
        <dbReference type="ARBA" id="ARBA00022967"/>
    </source>
</evidence>
<dbReference type="EMBL" id="FNMZ01000001">
    <property type="protein sequence ID" value="SDW27368.1"/>
    <property type="molecule type" value="Genomic_DNA"/>
</dbReference>
<keyword evidence="9" id="KW-0472">Membrane</keyword>
<evidence type="ECO:0000256" key="8">
    <source>
        <dbReference type="ARBA" id="ARBA00023065"/>
    </source>
</evidence>
<dbReference type="PANTHER" id="PTHR42734:SF9">
    <property type="entry name" value="ZINC IMPORT ATP-BINDING PROTEIN ZNUC"/>
    <property type="match status" value="1"/>
</dbReference>
<dbReference type="SUPFAM" id="SSF52540">
    <property type="entry name" value="P-loop containing nucleoside triphosphate hydrolases"/>
    <property type="match status" value="1"/>
</dbReference>
<evidence type="ECO:0000256" key="10">
    <source>
        <dbReference type="SAM" id="MobiDB-lite"/>
    </source>
</evidence>
<protein>
    <submittedName>
        <fullName evidence="12">Zinc transport system ATP-binding protein</fullName>
    </submittedName>
</protein>
<accession>A0A1H2S767</accession>
<dbReference type="InterPro" id="IPR003439">
    <property type="entry name" value="ABC_transporter-like_ATP-bd"/>
</dbReference>
<reference evidence="12 13" key="1">
    <citation type="submission" date="2016-10" db="EMBL/GenBank/DDBJ databases">
        <authorList>
            <person name="de Groot N.N."/>
        </authorList>
    </citation>
    <scope>NUCLEOTIDE SEQUENCE [LARGE SCALE GENOMIC DNA]</scope>
    <source>
        <strain evidence="12 13">DSM 17890</strain>
    </source>
</reference>
<evidence type="ECO:0000256" key="6">
    <source>
        <dbReference type="ARBA" id="ARBA00022906"/>
    </source>
</evidence>
<dbReference type="Proteomes" id="UP000199118">
    <property type="component" value="Unassembled WGS sequence"/>
</dbReference>
<dbReference type="STRING" id="356660.SAMN05444336_101567"/>
<dbReference type="InterPro" id="IPR003593">
    <property type="entry name" value="AAA+_ATPase"/>
</dbReference>
<keyword evidence="5 12" id="KW-0067">ATP-binding</keyword>
<evidence type="ECO:0000259" key="11">
    <source>
        <dbReference type="PROSITE" id="PS50893"/>
    </source>
</evidence>
<dbReference type="GO" id="GO:0010043">
    <property type="term" value="P:response to zinc ion"/>
    <property type="evidence" value="ECO:0007669"/>
    <property type="project" value="TreeGrafter"/>
</dbReference>
<dbReference type="AlphaFoldDB" id="A0A1H2S767"/>
<keyword evidence="8" id="KW-0406">Ion transport</keyword>
<keyword evidence="1" id="KW-0813">Transport</keyword>
<dbReference type="InterPro" id="IPR027417">
    <property type="entry name" value="P-loop_NTPase"/>
</dbReference>
<dbReference type="GO" id="GO:0016887">
    <property type="term" value="F:ATP hydrolysis activity"/>
    <property type="evidence" value="ECO:0007669"/>
    <property type="project" value="InterPro"/>
</dbReference>
<dbReference type="Gene3D" id="3.40.50.300">
    <property type="entry name" value="P-loop containing nucleotide triphosphate hydrolases"/>
    <property type="match status" value="1"/>
</dbReference>
<gene>
    <name evidence="12" type="ORF">SAMN05444336_101567</name>
</gene>
<evidence type="ECO:0000256" key="3">
    <source>
        <dbReference type="ARBA" id="ARBA00022741"/>
    </source>
</evidence>
<evidence type="ECO:0000256" key="5">
    <source>
        <dbReference type="ARBA" id="ARBA00022840"/>
    </source>
</evidence>